<evidence type="ECO:0000313" key="6">
    <source>
        <dbReference type="WBParaSite" id="SPAL_0000614075.1"/>
    </source>
</evidence>
<keyword evidence="4" id="KW-0732">Signal</keyword>
<reference evidence="6" key="1">
    <citation type="submission" date="2017-02" db="UniProtKB">
        <authorList>
            <consortium name="WormBaseParasite"/>
        </authorList>
    </citation>
    <scope>IDENTIFICATION</scope>
</reference>
<dbReference type="WBParaSite" id="SPAL_0000614075.1">
    <property type="protein sequence ID" value="SPAL_0000614075.1"/>
    <property type="gene ID" value="SPAL_0000614075"/>
</dbReference>
<dbReference type="GO" id="GO:0005576">
    <property type="term" value="C:extracellular region"/>
    <property type="evidence" value="ECO:0007669"/>
    <property type="project" value="UniProtKB-SubCell"/>
</dbReference>
<protein>
    <submittedName>
        <fullName evidence="6">LAGLIDADG_2 domain-containing protein</fullName>
    </submittedName>
</protein>
<accession>A0A0N5BJL6</accession>
<keyword evidence="3" id="KW-0964">Secreted</keyword>
<proteinExistence type="inferred from homology"/>
<comment type="subcellular location">
    <subcellularLocation>
        <location evidence="1">Secreted</location>
    </subcellularLocation>
</comment>
<dbReference type="Pfam" id="PF01060">
    <property type="entry name" value="TTR-52"/>
    <property type="match status" value="1"/>
</dbReference>
<dbReference type="InterPro" id="IPR001534">
    <property type="entry name" value="Transthyretin-like"/>
</dbReference>
<evidence type="ECO:0000256" key="4">
    <source>
        <dbReference type="ARBA" id="ARBA00022729"/>
    </source>
</evidence>
<dbReference type="GO" id="GO:0009986">
    <property type="term" value="C:cell surface"/>
    <property type="evidence" value="ECO:0007669"/>
    <property type="project" value="InterPro"/>
</dbReference>
<keyword evidence="5" id="KW-1185">Reference proteome</keyword>
<organism evidence="5 6">
    <name type="scientific">Strongyloides papillosus</name>
    <name type="common">Intestinal threadworm</name>
    <dbReference type="NCBI Taxonomy" id="174720"/>
    <lineage>
        <taxon>Eukaryota</taxon>
        <taxon>Metazoa</taxon>
        <taxon>Ecdysozoa</taxon>
        <taxon>Nematoda</taxon>
        <taxon>Chromadorea</taxon>
        <taxon>Rhabditida</taxon>
        <taxon>Tylenchina</taxon>
        <taxon>Panagrolaimomorpha</taxon>
        <taxon>Strongyloidoidea</taxon>
        <taxon>Strongyloididae</taxon>
        <taxon>Strongyloides</taxon>
    </lineage>
</organism>
<dbReference type="Gene3D" id="2.60.40.3330">
    <property type="match status" value="1"/>
</dbReference>
<evidence type="ECO:0000256" key="2">
    <source>
        <dbReference type="ARBA" id="ARBA00010112"/>
    </source>
</evidence>
<evidence type="ECO:0000256" key="1">
    <source>
        <dbReference type="ARBA" id="ARBA00004613"/>
    </source>
</evidence>
<dbReference type="Proteomes" id="UP000046392">
    <property type="component" value="Unplaced"/>
</dbReference>
<sequence>MTKIFKGVIIIVLILIFSIEGRRRFKSQNVAVTAILSCEGKPYENAEIFLVNSLNILRNRMYTLNIKRSDQEGWFVIRGCRKSRYPVRKIYNMCREVNIRVPKCFIFTNWINSIAFDLRNVELSTTPFNRIPCLTG</sequence>
<evidence type="ECO:0000256" key="3">
    <source>
        <dbReference type="ARBA" id="ARBA00022525"/>
    </source>
</evidence>
<dbReference type="InterPro" id="IPR038479">
    <property type="entry name" value="Transthyretin-like_sf"/>
</dbReference>
<evidence type="ECO:0000313" key="5">
    <source>
        <dbReference type="Proteomes" id="UP000046392"/>
    </source>
</evidence>
<dbReference type="AlphaFoldDB" id="A0A0N5BJL6"/>
<name>A0A0N5BJL6_STREA</name>
<comment type="similarity">
    <text evidence="2">Belongs to the nematode transthyretin-like family.</text>
</comment>